<accession>A0A8R1UHD9</accession>
<keyword evidence="3" id="KW-0539">Nucleus</keyword>
<name>A0A2A6C0N9_PRIPA</name>
<dbReference type="Proteomes" id="UP000005239">
    <property type="component" value="Unassembled WGS sequence"/>
</dbReference>
<dbReference type="GO" id="GO:0005634">
    <property type="term" value="C:nucleus"/>
    <property type="evidence" value="ECO:0000318"/>
    <property type="project" value="GO_Central"/>
</dbReference>
<accession>A0A2A6C0N9</accession>
<dbReference type="InterPro" id="IPR051892">
    <property type="entry name" value="LBX_TF"/>
</dbReference>
<evidence type="ECO:0000256" key="1">
    <source>
        <dbReference type="ARBA" id="ARBA00023125"/>
    </source>
</evidence>
<dbReference type="AlphaFoldDB" id="A0A2A6C0N9"/>
<feature type="coiled-coil region" evidence="4">
    <location>
        <begin position="465"/>
        <end position="522"/>
    </location>
</feature>
<keyword evidence="1" id="KW-0238">DNA-binding</keyword>
<feature type="region of interest" description="Disordered" evidence="5">
    <location>
        <begin position="129"/>
        <end position="174"/>
    </location>
</feature>
<dbReference type="GO" id="GO:1990837">
    <property type="term" value="F:sequence-specific double-stranded DNA binding"/>
    <property type="evidence" value="ECO:0000318"/>
    <property type="project" value="GO_Central"/>
</dbReference>
<dbReference type="EnsemblMetazoa" id="PPA25652.1">
    <property type="protein sequence ID" value="PPA25652.1"/>
    <property type="gene ID" value="WBGene00115206"/>
</dbReference>
<keyword evidence="4" id="KW-0175">Coiled coil</keyword>
<sequence length="524" mass="58403">FQENMSERTNFKLAYGGATHKFTSTYKGEELLMAVKAKVSSVVNDRAAELCWIDDESSCVLDTVDDLQTAIEFAKFTRKSDTACPCISLVIAGTEEAKAAVAEDAAAPAPAVAVVETPVTEEQVTYAIEKAEGVNENETADEKRTEQSEGSDESSSDEEDSEDSDEESDDAEKPQLGVGMQALMRHLQEARHQMNLEKLGAINDMEKAKEEEKDETDQMCKRINATVKRIKTSLLKDFEDGKSRFEGNMTDCVKAGDDNELDLDVTQESDEEEEEVVETEEKKDSSTSFWSTLAKGMAAIVPPPPIAPPAAVEDLKETDVAPRLITEDMVASLRKGLEETVLKMENESAERKQVQKEKMVDVSNKAEDAKESIEKRQHEKLKECAEKLAAEAREASLDLSIALAAAEQNCTPSAEKMAEYARLCASGLTLKAKFLKQVEAEKREKELKTRETALALKEDAFVKKVAEFAVKMEDVEEKIKRMEERVEKIGKDEKMEGLEKRLDAMEERLAKVEEQMDEEDIVYM</sequence>
<dbReference type="GO" id="GO:0006357">
    <property type="term" value="P:regulation of transcription by RNA polymerase II"/>
    <property type="evidence" value="ECO:0000318"/>
    <property type="project" value="GO_Central"/>
</dbReference>
<keyword evidence="7" id="KW-1185">Reference proteome</keyword>
<keyword evidence="2" id="KW-0371">Homeobox</keyword>
<evidence type="ECO:0000256" key="2">
    <source>
        <dbReference type="ARBA" id="ARBA00023155"/>
    </source>
</evidence>
<organism evidence="6 7">
    <name type="scientific">Pristionchus pacificus</name>
    <name type="common">Parasitic nematode worm</name>
    <dbReference type="NCBI Taxonomy" id="54126"/>
    <lineage>
        <taxon>Eukaryota</taxon>
        <taxon>Metazoa</taxon>
        <taxon>Ecdysozoa</taxon>
        <taxon>Nematoda</taxon>
        <taxon>Chromadorea</taxon>
        <taxon>Rhabditida</taxon>
        <taxon>Rhabditina</taxon>
        <taxon>Diplogasteromorpha</taxon>
        <taxon>Diplogasteroidea</taxon>
        <taxon>Neodiplogasteridae</taxon>
        <taxon>Pristionchus</taxon>
    </lineage>
</organism>
<evidence type="ECO:0000313" key="6">
    <source>
        <dbReference type="EnsemblMetazoa" id="PPA25652.1"/>
    </source>
</evidence>
<reference evidence="7" key="1">
    <citation type="journal article" date="2008" name="Nat. Genet.">
        <title>The Pristionchus pacificus genome provides a unique perspective on nematode lifestyle and parasitism.</title>
        <authorList>
            <person name="Dieterich C."/>
            <person name="Clifton S.W."/>
            <person name="Schuster L.N."/>
            <person name="Chinwalla A."/>
            <person name="Delehaunty K."/>
            <person name="Dinkelacker I."/>
            <person name="Fulton L."/>
            <person name="Fulton R."/>
            <person name="Godfrey J."/>
            <person name="Minx P."/>
            <person name="Mitreva M."/>
            <person name="Roeseler W."/>
            <person name="Tian H."/>
            <person name="Witte H."/>
            <person name="Yang S.P."/>
            <person name="Wilson R.K."/>
            <person name="Sommer R.J."/>
        </authorList>
    </citation>
    <scope>NUCLEOTIDE SEQUENCE [LARGE SCALE GENOMIC DNA]</scope>
    <source>
        <strain evidence="7">PS312</strain>
    </source>
</reference>
<dbReference type="PANTHER" id="PTHR24336:SF8">
    <property type="entry name" value="LADYBIRD EARLY-RELATED"/>
    <property type="match status" value="1"/>
</dbReference>
<feature type="compositionally biased region" description="Acidic residues" evidence="5">
    <location>
        <begin position="149"/>
        <end position="170"/>
    </location>
</feature>
<evidence type="ECO:0000256" key="4">
    <source>
        <dbReference type="SAM" id="Coils"/>
    </source>
</evidence>
<feature type="region of interest" description="Disordered" evidence="5">
    <location>
        <begin position="266"/>
        <end position="288"/>
    </location>
</feature>
<evidence type="ECO:0000256" key="3">
    <source>
        <dbReference type="ARBA" id="ARBA00023242"/>
    </source>
</evidence>
<feature type="region of interest" description="Disordered" evidence="5">
    <location>
        <begin position="355"/>
        <end position="374"/>
    </location>
</feature>
<dbReference type="GO" id="GO:0000981">
    <property type="term" value="F:DNA-binding transcription factor activity, RNA polymerase II-specific"/>
    <property type="evidence" value="ECO:0000318"/>
    <property type="project" value="GO_Central"/>
</dbReference>
<proteinExistence type="predicted"/>
<evidence type="ECO:0000256" key="5">
    <source>
        <dbReference type="SAM" id="MobiDB-lite"/>
    </source>
</evidence>
<gene>
    <name evidence="6" type="primary">WBGene00115206</name>
</gene>
<reference evidence="6" key="2">
    <citation type="submission" date="2022-06" db="UniProtKB">
        <authorList>
            <consortium name="EnsemblMetazoa"/>
        </authorList>
    </citation>
    <scope>IDENTIFICATION</scope>
    <source>
        <strain evidence="6">PS312</strain>
    </source>
</reference>
<protein>
    <submittedName>
        <fullName evidence="6">Uncharacterized protein</fullName>
    </submittedName>
</protein>
<dbReference type="PANTHER" id="PTHR24336">
    <property type="entry name" value="TRANSCRIPTION FACTOR LBX"/>
    <property type="match status" value="1"/>
</dbReference>
<feature type="compositionally biased region" description="Acidic residues" evidence="5">
    <location>
        <begin position="266"/>
        <end position="278"/>
    </location>
</feature>
<evidence type="ECO:0000313" key="7">
    <source>
        <dbReference type="Proteomes" id="UP000005239"/>
    </source>
</evidence>